<evidence type="ECO:0000256" key="2">
    <source>
        <dbReference type="ARBA" id="ARBA00007832"/>
    </source>
</evidence>
<comment type="similarity">
    <text evidence="2">Belongs to the IucA/IucC family.</text>
</comment>
<dbReference type="Pfam" id="PF06276">
    <property type="entry name" value="FhuF"/>
    <property type="match status" value="1"/>
</dbReference>
<evidence type="ECO:0000313" key="5">
    <source>
        <dbReference type="EMBL" id="PZX02872.1"/>
    </source>
</evidence>
<feature type="domain" description="Aerobactin siderophore biosynthesis IucA/IucC-like C-terminal" evidence="4">
    <location>
        <begin position="401"/>
        <end position="559"/>
    </location>
</feature>
<dbReference type="Pfam" id="PF04183">
    <property type="entry name" value="IucA_IucC"/>
    <property type="match status" value="1"/>
</dbReference>
<feature type="domain" description="Aerobactin siderophore biosynthesis IucA/IucC N-terminal" evidence="3">
    <location>
        <begin position="136"/>
        <end position="370"/>
    </location>
</feature>
<name>A0A2W7MCB9_9BACI</name>
<accession>A0A2W7MCB9</accession>
<dbReference type="InterPro" id="IPR037455">
    <property type="entry name" value="LucA/IucC-like"/>
</dbReference>
<comment type="pathway">
    <text evidence="1">Siderophore biosynthesis.</text>
</comment>
<gene>
    <name evidence="5" type="ORF">C7437_10916</name>
</gene>
<dbReference type="PANTHER" id="PTHR34384">
    <property type="entry name" value="L-2,3-DIAMINOPROPANOATE--CITRATE LIGASE"/>
    <property type="match status" value="1"/>
</dbReference>
<comment type="caution">
    <text evidence="5">The sequence shown here is derived from an EMBL/GenBank/DDBJ whole genome shotgun (WGS) entry which is preliminary data.</text>
</comment>
<organism evidence="5 6">
    <name type="scientific">Psychrobacillus insolitus</name>
    <dbReference type="NCBI Taxonomy" id="1461"/>
    <lineage>
        <taxon>Bacteria</taxon>
        <taxon>Bacillati</taxon>
        <taxon>Bacillota</taxon>
        <taxon>Bacilli</taxon>
        <taxon>Bacillales</taxon>
        <taxon>Bacillaceae</taxon>
        <taxon>Psychrobacillus</taxon>
    </lineage>
</organism>
<evidence type="ECO:0000313" key="6">
    <source>
        <dbReference type="Proteomes" id="UP000248646"/>
    </source>
</evidence>
<dbReference type="OrthoDB" id="2989563at2"/>
<dbReference type="InterPro" id="IPR007310">
    <property type="entry name" value="Aerobactin_biosyn_IucA/IucC_N"/>
</dbReference>
<dbReference type="GO" id="GO:0016881">
    <property type="term" value="F:acid-amino acid ligase activity"/>
    <property type="evidence" value="ECO:0007669"/>
    <property type="project" value="UniProtKB-ARBA"/>
</dbReference>
<protein>
    <submittedName>
        <fullName evidence="5">Siderophore synthetase component</fullName>
    </submittedName>
</protein>
<proteinExistence type="inferred from homology"/>
<keyword evidence="6" id="KW-1185">Reference proteome</keyword>
<evidence type="ECO:0000259" key="3">
    <source>
        <dbReference type="Pfam" id="PF04183"/>
    </source>
</evidence>
<dbReference type="Proteomes" id="UP000248646">
    <property type="component" value="Unassembled WGS sequence"/>
</dbReference>
<sequence length="584" mass="68064">MNDQLSANFITMQNMINCYIRETGQGEWRTIKEKVIEEVLVIELKKQPVTLYFPVKYRSVTGRHLFKRELSYQIHHHEMQKLDIVTLLSLLMKEITDDLLQVNDLIVRVLLSYENMNLFIERRKQELEECYKWDKTFLQSEQSLLIGHQLHPTPKSRQGILPEEESVFAPELKGKFQLHYFRAHRSLVREQSAYNQSATNKIKMQLKQDDTVPKEFTLQYCQNDEYTLIPMHPLQARFLLGKEEVGNWIQKGHLLYLGPHGELFYPTSSVRTVYSPRADVMYKFSIPVKITNSLRVNKVKELKRGVEVTRLLQASIESELHAHHPAFQIIKDPAYVTLGDEELGFEVMIRDNPFKETDGNNTTLLASLCQDHVYGGASQLANIINRISKSENLTTEQVSEIWFKRYIDITLKPMMWLYTQKGIALEAHQQNSIIKLDQEGYPLTFYYRDNQGYYFMKSKEAELRELLSTLNGESDTVCEDAVAEERFRYYVFFNHLFGLVNAFGVSELIDEKKLLILLREELEQYLSQDHTKLVSSLLGNQELPCKANLLTRVHDMDELIGSLETQSVYVNVDNPLYKIVGVKQ</sequence>
<dbReference type="AlphaFoldDB" id="A0A2W7MCB9"/>
<dbReference type="PANTHER" id="PTHR34384:SF5">
    <property type="entry name" value="L-2,3-DIAMINOPROPANOATE--CITRATE LIGASE"/>
    <property type="match status" value="1"/>
</dbReference>
<dbReference type="Gene3D" id="1.10.510.40">
    <property type="match status" value="1"/>
</dbReference>
<reference evidence="5 6" key="1">
    <citation type="submission" date="2018-06" db="EMBL/GenBank/DDBJ databases">
        <title>Genomic Encyclopedia of Type Strains, Phase IV (KMG-IV): sequencing the most valuable type-strain genomes for metagenomic binning, comparative biology and taxonomic classification.</title>
        <authorList>
            <person name="Goeker M."/>
        </authorList>
    </citation>
    <scope>NUCLEOTIDE SEQUENCE [LARGE SCALE GENOMIC DNA]</scope>
    <source>
        <strain evidence="5 6">DSM 5</strain>
    </source>
</reference>
<dbReference type="GO" id="GO:0019290">
    <property type="term" value="P:siderophore biosynthetic process"/>
    <property type="evidence" value="ECO:0007669"/>
    <property type="project" value="InterPro"/>
</dbReference>
<dbReference type="InterPro" id="IPR022770">
    <property type="entry name" value="IucA/IucC-like_C"/>
</dbReference>
<evidence type="ECO:0000256" key="1">
    <source>
        <dbReference type="ARBA" id="ARBA00004924"/>
    </source>
</evidence>
<evidence type="ECO:0000259" key="4">
    <source>
        <dbReference type="Pfam" id="PF06276"/>
    </source>
</evidence>
<dbReference type="EMBL" id="QKZI01000009">
    <property type="protein sequence ID" value="PZX02872.1"/>
    <property type="molecule type" value="Genomic_DNA"/>
</dbReference>
<dbReference type="RefSeq" id="WP_111440682.1">
    <property type="nucleotide sequence ID" value="NZ_QKZI01000009.1"/>
</dbReference>